<feature type="transmembrane region" description="Helical" evidence="17">
    <location>
        <begin position="188"/>
        <end position="207"/>
    </location>
</feature>
<dbReference type="CDD" id="cd11480">
    <property type="entry name" value="SLC5sbd_u4"/>
    <property type="match status" value="1"/>
</dbReference>
<keyword evidence="11" id="KW-0406">Ion transport</keyword>
<dbReference type="GO" id="GO:0005886">
    <property type="term" value="C:plasma membrane"/>
    <property type="evidence" value="ECO:0007669"/>
    <property type="project" value="UniProtKB-SubCell"/>
</dbReference>
<evidence type="ECO:0000313" key="20">
    <source>
        <dbReference type="Proteomes" id="UP000239709"/>
    </source>
</evidence>
<dbReference type="Pfam" id="PF00474">
    <property type="entry name" value="SSF"/>
    <property type="match status" value="1"/>
</dbReference>
<dbReference type="AlphaFoldDB" id="A0A2S0MDD4"/>
<evidence type="ECO:0000256" key="12">
    <source>
        <dbReference type="ARBA" id="ARBA00023136"/>
    </source>
</evidence>
<keyword evidence="13" id="KW-0739">Sodium transport</keyword>
<keyword evidence="6" id="KW-0997">Cell inner membrane</keyword>
<dbReference type="Gene3D" id="1.20.1730.10">
    <property type="entry name" value="Sodium/glucose cotransporter"/>
    <property type="match status" value="1"/>
</dbReference>
<evidence type="ECO:0000256" key="16">
    <source>
        <dbReference type="RuleBase" id="RU362091"/>
    </source>
</evidence>
<proteinExistence type="inferred from homology"/>
<feature type="transmembrane region" description="Helical" evidence="17">
    <location>
        <begin position="284"/>
        <end position="308"/>
    </location>
</feature>
<evidence type="ECO:0000256" key="3">
    <source>
        <dbReference type="ARBA" id="ARBA00018047"/>
    </source>
</evidence>
<accession>A0A2S0MDD4</accession>
<keyword evidence="8" id="KW-0769">Symport</keyword>
<evidence type="ECO:0000256" key="15">
    <source>
        <dbReference type="ARBA" id="ARBA00032392"/>
    </source>
</evidence>
<keyword evidence="10" id="KW-0915">Sodium</keyword>
<evidence type="ECO:0000256" key="5">
    <source>
        <dbReference type="ARBA" id="ARBA00022475"/>
    </source>
</evidence>
<feature type="transmembrane region" description="Helical" evidence="17">
    <location>
        <begin position="487"/>
        <end position="510"/>
    </location>
</feature>
<dbReference type="GO" id="GO:0015123">
    <property type="term" value="F:acetate transmembrane transporter activity"/>
    <property type="evidence" value="ECO:0007669"/>
    <property type="project" value="TreeGrafter"/>
</dbReference>
<dbReference type="GO" id="GO:0006847">
    <property type="term" value="P:plasma membrane acetate transport"/>
    <property type="evidence" value="ECO:0007669"/>
    <property type="project" value="TreeGrafter"/>
</dbReference>
<dbReference type="PROSITE" id="PS00456">
    <property type="entry name" value="NA_SOLUT_SYMP_1"/>
    <property type="match status" value="1"/>
</dbReference>
<comment type="subcellular location">
    <subcellularLocation>
        <location evidence="1">Cell inner membrane</location>
        <topology evidence="1">Multi-pass membrane protein</topology>
    </subcellularLocation>
</comment>
<feature type="transmembrane region" description="Helical" evidence="17">
    <location>
        <begin position="155"/>
        <end position="176"/>
    </location>
</feature>
<protein>
    <recommendedName>
        <fullName evidence="3">Cation/acetate symporter ActP</fullName>
    </recommendedName>
    <alternativeName>
        <fullName evidence="15">Acetate permease</fullName>
    </alternativeName>
    <alternativeName>
        <fullName evidence="14">Acetate transporter ActP</fullName>
    </alternativeName>
</protein>
<feature type="chain" id="PRO_5015471447" description="Cation/acetate symporter ActP" evidence="18">
    <location>
        <begin position="26"/>
        <end position="578"/>
    </location>
</feature>
<sequence>MSARFTSKNLIGLGLALGAAGIAHAAGGDVGEAAKQPTNWTAIIMFTVFVLATLWITKWAAGRTKSAADFYTAGGGITGFQNGLAIAGDYMSAASFLGISAAVMATGYDGLIYSIGFLVGWPILTFLLAERLRNLGKFTFADVAGYRFQQAPIRAFAASGTLVVVAFYLIAQMVGAGQLIKLLFGLDYWIAVVLVGALMMVYVLFGGMTATTWVQIIKAVLLLSGVTFMGFMVMSRYGFSPEALFAEGVKVRTQIAANGGADADTAAKMGLAIMGPGGFIKDPISAISFGMALMFGTLGLPHILMRFFTVPDAKEARKSVFWATTWIGYFYVVIFIIGFGAITLVLTNPEFADTTKGIIHGGAGTANMAAVLVAKSVGGNVFYGFISAVAFATILAVVAGLTLSGASAVSHDLYATVFKHGKADSAKELKVSRITTLALGVVAVALGILFEKQNIAFMVSLAFAIAASANFPVLLLSVLWKDCTTRGAVIGGFLGLISSVALTIVSPSVWEATLGHPKGSALFPYTSPALFSMAIGFLGIWFFSITDKSRNAAAERAAYPAQKVRSETGLGASKASSH</sequence>
<evidence type="ECO:0000256" key="6">
    <source>
        <dbReference type="ARBA" id="ARBA00022519"/>
    </source>
</evidence>
<dbReference type="InterPro" id="IPR001734">
    <property type="entry name" value="Na/solute_symporter"/>
</dbReference>
<dbReference type="NCBIfam" id="TIGR00813">
    <property type="entry name" value="sss"/>
    <property type="match status" value="1"/>
</dbReference>
<dbReference type="NCBIfam" id="NF006903">
    <property type="entry name" value="PRK09395.1"/>
    <property type="match status" value="1"/>
</dbReference>
<dbReference type="EMBL" id="CP027666">
    <property type="protein sequence ID" value="AVO33878.1"/>
    <property type="molecule type" value="Genomic_DNA"/>
</dbReference>
<feature type="transmembrane region" description="Helical" evidence="17">
    <location>
        <begin position="82"/>
        <end position="105"/>
    </location>
</feature>
<feature type="signal peptide" evidence="18">
    <location>
        <begin position="1"/>
        <end position="25"/>
    </location>
</feature>
<feature type="transmembrane region" description="Helical" evidence="17">
    <location>
        <begin position="320"/>
        <end position="346"/>
    </location>
</feature>
<dbReference type="GO" id="GO:0015293">
    <property type="term" value="F:symporter activity"/>
    <property type="evidence" value="ECO:0007669"/>
    <property type="project" value="UniProtKB-KW"/>
</dbReference>
<evidence type="ECO:0000256" key="9">
    <source>
        <dbReference type="ARBA" id="ARBA00022989"/>
    </source>
</evidence>
<organism evidence="19 20">
    <name type="scientific">Ottowia oryzae</name>
    <dbReference type="NCBI Taxonomy" id="2109914"/>
    <lineage>
        <taxon>Bacteria</taxon>
        <taxon>Pseudomonadati</taxon>
        <taxon>Pseudomonadota</taxon>
        <taxon>Betaproteobacteria</taxon>
        <taxon>Burkholderiales</taxon>
        <taxon>Comamonadaceae</taxon>
        <taxon>Ottowia</taxon>
    </lineage>
</organism>
<dbReference type="GO" id="GO:0006814">
    <property type="term" value="P:sodium ion transport"/>
    <property type="evidence" value="ECO:0007669"/>
    <property type="project" value="UniProtKB-KW"/>
</dbReference>
<name>A0A2S0MDD4_9BURK</name>
<feature type="transmembrane region" description="Helical" evidence="17">
    <location>
        <begin position="219"/>
        <end position="239"/>
    </location>
</feature>
<keyword evidence="18" id="KW-0732">Signal</keyword>
<dbReference type="Proteomes" id="UP000239709">
    <property type="component" value="Chromosome"/>
</dbReference>
<evidence type="ECO:0000256" key="4">
    <source>
        <dbReference type="ARBA" id="ARBA00022448"/>
    </source>
</evidence>
<evidence type="ECO:0000313" key="19">
    <source>
        <dbReference type="EMBL" id="AVO33878.1"/>
    </source>
</evidence>
<dbReference type="OrthoDB" id="9764416at2"/>
<dbReference type="PROSITE" id="PS50283">
    <property type="entry name" value="NA_SOLUT_SYMP_3"/>
    <property type="match status" value="1"/>
</dbReference>
<keyword evidence="20" id="KW-1185">Reference proteome</keyword>
<dbReference type="PANTHER" id="PTHR48086:SF6">
    <property type="entry name" value="CATION_ACETATE SYMPORTER ACTP"/>
    <property type="match status" value="1"/>
</dbReference>
<evidence type="ECO:0000256" key="14">
    <source>
        <dbReference type="ARBA" id="ARBA00031561"/>
    </source>
</evidence>
<dbReference type="InterPro" id="IPR038377">
    <property type="entry name" value="Na/Glc_symporter_sf"/>
</dbReference>
<keyword evidence="7 17" id="KW-0812">Transmembrane</keyword>
<dbReference type="KEGG" id="otk:C6570_06145"/>
<dbReference type="InterPro" id="IPR050277">
    <property type="entry name" value="Sodium:Solute_Symporter"/>
</dbReference>
<evidence type="ECO:0000256" key="18">
    <source>
        <dbReference type="SAM" id="SignalP"/>
    </source>
</evidence>
<keyword evidence="9 17" id="KW-1133">Transmembrane helix</keyword>
<evidence type="ECO:0000256" key="8">
    <source>
        <dbReference type="ARBA" id="ARBA00022847"/>
    </source>
</evidence>
<evidence type="ECO:0000256" key="13">
    <source>
        <dbReference type="ARBA" id="ARBA00023201"/>
    </source>
</evidence>
<evidence type="ECO:0000256" key="7">
    <source>
        <dbReference type="ARBA" id="ARBA00022692"/>
    </source>
</evidence>
<keyword evidence="12 17" id="KW-0472">Membrane</keyword>
<dbReference type="RefSeq" id="WP_106702434.1">
    <property type="nucleotide sequence ID" value="NZ_CP027666.1"/>
</dbReference>
<feature type="transmembrane region" description="Helical" evidence="17">
    <location>
        <begin position="381"/>
        <end position="410"/>
    </location>
</feature>
<evidence type="ECO:0000256" key="10">
    <source>
        <dbReference type="ARBA" id="ARBA00023053"/>
    </source>
</evidence>
<keyword evidence="5" id="KW-1003">Cell membrane</keyword>
<feature type="transmembrane region" description="Helical" evidence="17">
    <location>
        <begin position="456"/>
        <end position="480"/>
    </location>
</feature>
<feature type="transmembrane region" description="Helical" evidence="17">
    <location>
        <begin position="111"/>
        <end position="129"/>
    </location>
</feature>
<evidence type="ECO:0000256" key="2">
    <source>
        <dbReference type="ARBA" id="ARBA00006434"/>
    </source>
</evidence>
<evidence type="ECO:0000256" key="17">
    <source>
        <dbReference type="SAM" id="Phobius"/>
    </source>
</evidence>
<gene>
    <name evidence="19" type="primary">actP</name>
    <name evidence="19" type="ORF">C6570_06145</name>
</gene>
<dbReference type="PANTHER" id="PTHR48086">
    <property type="entry name" value="SODIUM/PROLINE SYMPORTER-RELATED"/>
    <property type="match status" value="1"/>
</dbReference>
<evidence type="ECO:0000256" key="1">
    <source>
        <dbReference type="ARBA" id="ARBA00004429"/>
    </source>
</evidence>
<dbReference type="InterPro" id="IPR018212">
    <property type="entry name" value="Na/solute_symporter_CS"/>
</dbReference>
<reference evidence="19 20" key="1">
    <citation type="submission" date="2018-03" db="EMBL/GenBank/DDBJ databases">
        <title>Genome sequencing of Ottowia sp.</title>
        <authorList>
            <person name="Kim S.-J."/>
            <person name="Heo J."/>
            <person name="Kwon S.-W."/>
        </authorList>
    </citation>
    <scope>NUCLEOTIDE SEQUENCE [LARGE SCALE GENOMIC DNA]</scope>
    <source>
        <strain evidence="19 20">KADR8-3</strain>
    </source>
</reference>
<dbReference type="FunFam" id="1.20.1730.10:FF:000001">
    <property type="entry name" value="Cation/acetate symporter ActP"/>
    <property type="match status" value="1"/>
</dbReference>
<comment type="similarity">
    <text evidence="2 16">Belongs to the sodium:solute symporter (SSF) (TC 2.A.21) family.</text>
</comment>
<evidence type="ECO:0000256" key="11">
    <source>
        <dbReference type="ARBA" id="ARBA00023065"/>
    </source>
</evidence>
<keyword evidence="4" id="KW-0813">Transport</keyword>
<feature type="transmembrane region" description="Helical" evidence="17">
    <location>
        <begin position="522"/>
        <end position="543"/>
    </location>
</feature>
<feature type="transmembrane region" description="Helical" evidence="17">
    <location>
        <begin position="41"/>
        <end position="61"/>
    </location>
</feature>